<gene>
    <name evidence="3" type="ORF">EHW67_13065</name>
</gene>
<dbReference type="RefSeq" id="WP_126162836.1">
    <property type="nucleotide sequence ID" value="NZ_RQPJ01000008.1"/>
</dbReference>
<evidence type="ECO:0000313" key="4">
    <source>
        <dbReference type="Proteomes" id="UP000267585"/>
    </source>
</evidence>
<name>A0A3S0BWA4_9FLAO</name>
<sequence>MELEPNKRDEKLKQAKKRVQELKGFYVHLSIYIAVNTLITLLKIVRNTNNGESLGEAIWDFGTFAVWIFWGIGVVFHALKVFSINPIFNKDWEQRQIRKYMESEKKEIEKYK</sequence>
<keyword evidence="1" id="KW-1133">Transmembrane helix</keyword>
<accession>A0A3S0BWA4</accession>
<feature type="transmembrane region" description="Helical" evidence="1">
    <location>
        <begin position="64"/>
        <end position="88"/>
    </location>
</feature>
<evidence type="ECO:0000256" key="1">
    <source>
        <dbReference type="SAM" id="Phobius"/>
    </source>
</evidence>
<dbReference type="Proteomes" id="UP000267585">
    <property type="component" value="Unassembled WGS sequence"/>
</dbReference>
<dbReference type="Pfam" id="PF13239">
    <property type="entry name" value="2TM"/>
    <property type="match status" value="1"/>
</dbReference>
<dbReference type="AlphaFoldDB" id="A0A3S0BWA4"/>
<feature type="domain" description="2TM" evidence="2">
    <location>
        <begin position="13"/>
        <end position="102"/>
    </location>
</feature>
<keyword evidence="4" id="KW-1185">Reference proteome</keyword>
<proteinExistence type="predicted"/>
<feature type="transmembrane region" description="Helical" evidence="1">
    <location>
        <begin position="25"/>
        <end position="44"/>
    </location>
</feature>
<dbReference type="OrthoDB" id="8965954at2"/>
<dbReference type="InterPro" id="IPR025698">
    <property type="entry name" value="2TM_dom"/>
</dbReference>
<protein>
    <recommendedName>
        <fullName evidence="2">2TM domain-containing protein</fullName>
    </recommendedName>
</protein>
<comment type="caution">
    <text evidence="3">The sequence shown here is derived from an EMBL/GenBank/DDBJ whole genome shotgun (WGS) entry which is preliminary data.</text>
</comment>
<keyword evidence="1" id="KW-0472">Membrane</keyword>
<reference evidence="3 4" key="1">
    <citation type="submission" date="2018-11" db="EMBL/GenBank/DDBJ databases">
        <title>Arenibacter aquaticus sp.nov., a marine bacterium isolated from surface seawater in the South China Sea.</title>
        <authorList>
            <person name="Guo J."/>
            <person name="Sun J."/>
        </authorList>
    </citation>
    <scope>NUCLEOTIDE SEQUENCE [LARGE SCALE GENOMIC DNA]</scope>
    <source>
        <strain evidence="3 4">GUO666</strain>
    </source>
</reference>
<keyword evidence="1" id="KW-0812">Transmembrane</keyword>
<evidence type="ECO:0000259" key="2">
    <source>
        <dbReference type="Pfam" id="PF13239"/>
    </source>
</evidence>
<evidence type="ECO:0000313" key="3">
    <source>
        <dbReference type="EMBL" id="RTE53105.1"/>
    </source>
</evidence>
<organism evidence="3 4">
    <name type="scientific">Arenibacter aquaticus</name>
    <dbReference type="NCBI Taxonomy" id="2489054"/>
    <lineage>
        <taxon>Bacteria</taxon>
        <taxon>Pseudomonadati</taxon>
        <taxon>Bacteroidota</taxon>
        <taxon>Flavobacteriia</taxon>
        <taxon>Flavobacteriales</taxon>
        <taxon>Flavobacteriaceae</taxon>
        <taxon>Arenibacter</taxon>
    </lineage>
</organism>
<dbReference type="EMBL" id="RQPJ01000008">
    <property type="protein sequence ID" value="RTE53105.1"/>
    <property type="molecule type" value="Genomic_DNA"/>
</dbReference>